<accession>A0A8H3CVU5</accession>
<name>A0A8H3CVU5_9AGAM</name>
<evidence type="ECO:0000313" key="3">
    <source>
        <dbReference type="Proteomes" id="UP000663850"/>
    </source>
</evidence>
<gene>
    <name evidence="2" type="ORF">RDB_LOCUS92112</name>
</gene>
<evidence type="ECO:0000256" key="1">
    <source>
        <dbReference type="SAM" id="MobiDB-lite"/>
    </source>
</evidence>
<dbReference type="Proteomes" id="UP000663850">
    <property type="component" value="Unassembled WGS sequence"/>
</dbReference>
<protein>
    <submittedName>
        <fullName evidence="2">Uncharacterized protein</fullName>
    </submittedName>
</protein>
<feature type="compositionally biased region" description="Low complexity" evidence="1">
    <location>
        <begin position="121"/>
        <end position="147"/>
    </location>
</feature>
<evidence type="ECO:0000313" key="2">
    <source>
        <dbReference type="EMBL" id="CAE6498282.1"/>
    </source>
</evidence>
<feature type="region of interest" description="Disordered" evidence="1">
    <location>
        <begin position="69"/>
        <end position="160"/>
    </location>
</feature>
<dbReference type="EMBL" id="CAJMWZ010004957">
    <property type="protein sequence ID" value="CAE6498282.1"/>
    <property type="molecule type" value="Genomic_DNA"/>
</dbReference>
<sequence>MDVGAYSRDFRSLVTYQIIVTVPDNRRRANMKMPQEGSNVSVYGILSYISVHEDIAAIELENLSYLPRTNFPSKYESTPSPGGKTKRQLVAEKSADSVDIGNPMKKSKSGPIDAFTPEELGAGSSSGSNASSSSGSRTGSSPASSIISPPPWQKRQALLA</sequence>
<reference evidence="2" key="1">
    <citation type="submission" date="2021-01" db="EMBL/GenBank/DDBJ databases">
        <authorList>
            <person name="Kaushik A."/>
        </authorList>
    </citation>
    <scope>NUCLEOTIDE SEQUENCE</scope>
    <source>
        <strain evidence="2">Type strain: AG8-Rh-89/</strain>
    </source>
</reference>
<proteinExistence type="predicted"/>
<feature type="compositionally biased region" description="Polar residues" evidence="1">
    <location>
        <begin position="70"/>
        <end position="80"/>
    </location>
</feature>
<dbReference type="AlphaFoldDB" id="A0A8H3CVU5"/>
<organism evidence="2 3">
    <name type="scientific">Rhizoctonia solani</name>
    <dbReference type="NCBI Taxonomy" id="456999"/>
    <lineage>
        <taxon>Eukaryota</taxon>
        <taxon>Fungi</taxon>
        <taxon>Dikarya</taxon>
        <taxon>Basidiomycota</taxon>
        <taxon>Agaricomycotina</taxon>
        <taxon>Agaricomycetes</taxon>
        <taxon>Cantharellales</taxon>
        <taxon>Ceratobasidiaceae</taxon>
        <taxon>Rhizoctonia</taxon>
    </lineage>
</organism>
<comment type="caution">
    <text evidence="2">The sequence shown here is derived from an EMBL/GenBank/DDBJ whole genome shotgun (WGS) entry which is preliminary data.</text>
</comment>